<organism evidence="1 2">
    <name type="scientific">Pseudoalteromonas phenolica</name>
    <dbReference type="NCBI Taxonomy" id="161398"/>
    <lineage>
        <taxon>Bacteria</taxon>
        <taxon>Pseudomonadati</taxon>
        <taxon>Pseudomonadota</taxon>
        <taxon>Gammaproteobacteria</taxon>
        <taxon>Alteromonadales</taxon>
        <taxon>Pseudoalteromonadaceae</taxon>
        <taxon>Pseudoalteromonas</taxon>
    </lineage>
</organism>
<dbReference type="Proteomes" id="UP000309186">
    <property type="component" value="Unassembled WGS sequence"/>
</dbReference>
<evidence type="ECO:0008006" key="3">
    <source>
        <dbReference type="Google" id="ProtNLM"/>
    </source>
</evidence>
<protein>
    <recommendedName>
        <fullName evidence="3">Bacterial surface antigen (D15) domain-containing protein</fullName>
    </recommendedName>
</protein>
<dbReference type="AlphaFoldDB" id="A0A5R9PZL2"/>
<dbReference type="RefSeq" id="WP_138482567.1">
    <property type="nucleotide sequence ID" value="NZ_PPSW01000023.1"/>
</dbReference>
<dbReference type="Gene3D" id="2.40.160.50">
    <property type="entry name" value="membrane protein fhac: a member of the omp85/tpsb transporter family"/>
    <property type="match status" value="1"/>
</dbReference>
<evidence type="ECO:0000313" key="2">
    <source>
        <dbReference type="Proteomes" id="UP000309186"/>
    </source>
</evidence>
<evidence type="ECO:0000313" key="1">
    <source>
        <dbReference type="EMBL" id="TLX46343.1"/>
    </source>
</evidence>
<reference evidence="1 2" key="1">
    <citation type="submission" date="2018-01" db="EMBL/GenBank/DDBJ databases">
        <title>Co-occurrence of chitin degradation, pigmentation and bioactivity in marine Pseudoalteromonas.</title>
        <authorList>
            <person name="Paulsen S."/>
            <person name="Gram L."/>
            <person name="Machado H."/>
        </authorList>
    </citation>
    <scope>NUCLEOTIDE SEQUENCE [LARGE SCALE GENOMIC DNA]</scope>
    <source>
        <strain evidence="1 2">S3663</strain>
    </source>
</reference>
<accession>A0A5R9PZL2</accession>
<proteinExistence type="predicted"/>
<dbReference type="EMBL" id="PPSW01000023">
    <property type="protein sequence ID" value="TLX46343.1"/>
    <property type="molecule type" value="Genomic_DNA"/>
</dbReference>
<dbReference type="OrthoDB" id="6306838at2"/>
<name>A0A5R9PZL2_9GAMM</name>
<comment type="caution">
    <text evidence="1">The sequence shown here is derived from an EMBL/GenBank/DDBJ whole genome shotgun (WGS) entry which is preliminary data.</text>
</comment>
<gene>
    <name evidence="1" type="ORF">C1E24_14335</name>
</gene>
<sequence>MNKIFVYSLITTSIIGFICKAHAKDSAAVNCNQKDRIELTTNDIFNLEDPETIFLHRWANFFHIKTKSKTLYNEAAFFIDKCDLSQDDLEELERHLRGKKYIKDARVEFKENSNKVSVETWDNWSLMPTVDFGRKGGKNKYAIGIKDRNLFGLGIDAEIESFTNDQRSGYKFKTQFPLFLNNNINAQINLTSSDDGTSESIFVKKDFVSFDTSNAFSIGFDNFQQIDTQYKLGTTYNRFEHNQKYSTASWQWLNSDSKTDTLRFGIGFTNEQHEFEAIVPPQSIGVLSAPPANREFIYPYLNVEYLQKDFRKLTNLNLINHIEDFNLGWNLTAEIGTDIGNTNTSPTLLWRSNLSKGIEVSANSFWFVTATFEGETYNDSTNKNRSVFNINNEFFHKINESWGAYLKNSSQFSENQFQDNPIVLGGESGLRGYPLQYRHGNHSTLFTAEARYYPHINIYKLLELGGAAFVDTGRVFGSSDNTTTQDSWMTSVGIGARFYSTQTSEARVIHVDIIKPLTSDANVNGVEFRITTKHSF</sequence>